<evidence type="ECO:0000313" key="2">
    <source>
        <dbReference type="Proteomes" id="UP001454036"/>
    </source>
</evidence>
<protein>
    <recommendedName>
        <fullName evidence="3">Reverse transcriptase</fullName>
    </recommendedName>
</protein>
<dbReference type="EMBL" id="BAABME010028072">
    <property type="protein sequence ID" value="GAA0176544.1"/>
    <property type="molecule type" value="Genomic_DNA"/>
</dbReference>
<organism evidence="1 2">
    <name type="scientific">Lithospermum erythrorhizon</name>
    <name type="common">Purple gromwell</name>
    <name type="synonym">Lithospermum officinale var. erythrorhizon</name>
    <dbReference type="NCBI Taxonomy" id="34254"/>
    <lineage>
        <taxon>Eukaryota</taxon>
        <taxon>Viridiplantae</taxon>
        <taxon>Streptophyta</taxon>
        <taxon>Embryophyta</taxon>
        <taxon>Tracheophyta</taxon>
        <taxon>Spermatophyta</taxon>
        <taxon>Magnoliopsida</taxon>
        <taxon>eudicotyledons</taxon>
        <taxon>Gunneridae</taxon>
        <taxon>Pentapetalae</taxon>
        <taxon>asterids</taxon>
        <taxon>lamiids</taxon>
        <taxon>Boraginales</taxon>
        <taxon>Boraginaceae</taxon>
        <taxon>Boraginoideae</taxon>
        <taxon>Lithospermeae</taxon>
        <taxon>Lithospermum</taxon>
    </lineage>
</organism>
<dbReference type="Proteomes" id="UP001454036">
    <property type="component" value="Unassembled WGS sequence"/>
</dbReference>
<proteinExistence type="predicted"/>
<gene>
    <name evidence="1" type="ORF">LIER_42094</name>
</gene>
<accession>A0AAV3RKZ9</accession>
<evidence type="ECO:0008006" key="3">
    <source>
        <dbReference type="Google" id="ProtNLM"/>
    </source>
</evidence>
<comment type="caution">
    <text evidence="1">The sequence shown here is derived from an EMBL/GenBank/DDBJ whole genome shotgun (WGS) entry which is preliminary data.</text>
</comment>
<sequence>MCIVSSVSCSFIVNGAPTAGLTARLHRAEERKVLTGVKISKGSPSTSHILFVDDTLFFSKASEKEVTTMEKILEDYELASGQKINMSK</sequence>
<evidence type="ECO:0000313" key="1">
    <source>
        <dbReference type="EMBL" id="GAA0176544.1"/>
    </source>
</evidence>
<name>A0AAV3RKZ9_LITER</name>
<dbReference type="AlphaFoldDB" id="A0AAV3RKZ9"/>
<reference evidence="1 2" key="1">
    <citation type="submission" date="2024-01" db="EMBL/GenBank/DDBJ databases">
        <title>The complete chloroplast genome sequence of Lithospermum erythrorhizon: insights into the phylogenetic relationship among Boraginaceae species and the maternal lineages of purple gromwells.</title>
        <authorList>
            <person name="Okada T."/>
            <person name="Watanabe K."/>
        </authorList>
    </citation>
    <scope>NUCLEOTIDE SEQUENCE [LARGE SCALE GENOMIC DNA]</scope>
</reference>
<keyword evidence="2" id="KW-1185">Reference proteome</keyword>